<reference evidence="2" key="1">
    <citation type="journal article" date="2019" name="Int. J. Syst. Evol. Microbiol.">
        <title>The Global Catalogue of Microorganisms (GCM) 10K type strain sequencing project: providing services to taxonomists for standard genome sequencing and annotation.</title>
        <authorList>
            <consortium name="The Broad Institute Genomics Platform"/>
            <consortium name="The Broad Institute Genome Sequencing Center for Infectious Disease"/>
            <person name="Wu L."/>
            <person name="Ma J."/>
        </authorList>
    </citation>
    <scope>NUCLEOTIDE SEQUENCE [LARGE SCALE GENOMIC DNA]</scope>
    <source>
        <strain evidence="2">CGMCC 1.16444</strain>
    </source>
</reference>
<comment type="caution">
    <text evidence="1">The sequence shown here is derived from an EMBL/GenBank/DDBJ whole genome shotgun (WGS) entry which is preliminary data.</text>
</comment>
<organism evidence="1 2">
    <name type="scientific">Flaviflagellibacter deserti</name>
    <dbReference type="NCBI Taxonomy" id="2267266"/>
    <lineage>
        <taxon>Bacteria</taxon>
        <taxon>Pseudomonadati</taxon>
        <taxon>Pseudomonadota</taxon>
        <taxon>Alphaproteobacteria</taxon>
        <taxon>Hyphomicrobiales</taxon>
        <taxon>Flaviflagellibacter</taxon>
    </lineage>
</organism>
<dbReference type="EMBL" id="JBHSJF010000006">
    <property type="protein sequence ID" value="MFC5068360.1"/>
    <property type="molecule type" value="Genomic_DNA"/>
</dbReference>
<evidence type="ECO:0000313" key="1">
    <source>
        <dbReference type="EMBL" id="MFC5068360.1"/>
    </source>
</evidence>
<evidence type="ECO:0000313" key="2">
    <source>
        <dbReference type="Proteomes" id="UP001595796"/>
    </source>
</evidence>
<gene>
    <name evidence="1" type="ORF">ACFPFW_10080</name>
</gene>
<accession>A0ABV9YZU9</accession>
<evidence type="ECO:0008006" key="3">
    <source>
        <dbReference type="Google" id="ProtNLM"/>
    </source>
</evidence>
<proteinExistence type="predicted"/>
<name>A0ABV9YZU9_9HYPH</name>
<keyword evidence="2" id="KW-1185">Reference proteome</keyword>
<dbReference type="Proteomes" id="UP001595796">
    <property type="component" value="Unassembled WGS sequence"/>
</dbReference>
<sequence>MIEVVHYSTIVEDCSPAMRTHFIVTDDVNKSFAARAEAIAVSQMTAATGMEVMTNLIRVLIASSALALSANAALANSGKVDAEIRNEIYHEHTAIPPMSQGLMYGMTHHQLPPAVSTAPQTKAATFHRVQKYHQ</sequence>
<dbReference type="RefSeq" id="WP_379770531.1">
    <property type="nucleotide sequence ID" value="NZ_JBHSJF010000006.1"/>
</dbReference>
<protein>
    <recommendedName>
        <fullName evidence="3">Killing trait domain-containing protein</fullName>
    </recommendedName>
</protein>